<feature type="domain" description="F-box" evidence="2">
    <location>
        <begin position="45"/>
        <end position="98"/>
    </location>
</feature>
<feature type="region of interest" description="Disordered" evidence="1">
    <location>
        <begin position="809"/>
        <end position="849"/>
    </location>
</feature>
<evidence type="ECO:0000256" key="1">
    <source>
        <dbReference type="SAM" id="MobiDB-lite"/>
    </source>
</evidence>
<proteinExistence type="predicted"/>
<organism evidence="3 4">
    <name type="scientific">Knufia obscura</name>
    <dbReference type="NCBI Taxonomy" id="1635080"/>
    <lineage>
        <taxon>Eukaryota</taxon>
        <taxon>Fungi</taxon>
        <taxon>Dikarya</taxon>
        <taxon>Ascomycota</taxon>
        <taxon>Pezizomycotina</taxon>
        <taxon>Eurotiomycetes</taxon>
        <taxon>Chaetothyriomycetidae</taxon>
        <taxon>Chaetothyriales</taxon>
        <taxon>Trichomeriaceae</taxon>
        <taxon>Knufia</taxon>
    </lineage>
</organism>
<reference evidence="3 4" key="1">
    <citation type="journal article" date="2023" name="Res Sq">
        <title>Genomic and morphological characterization of Knufia obscura isolated from the Mars 2020 spacecraft assembly facility.</title>
        <authorList>
            <person name="Chander A.M."/>
            <person name="Teixeira M.M."/>
            <person name="Singh N.K."/>
            <person name="Williams M.P."/>
            <person name="Parker C.W."/>
            <person name="Leo P."/>
            <person name="Stajich J.E."/>
            <person name="Torok T."/>
            <person name="Tighe S."/>
            <person name="Mason C.E."/>
            <person name="Venkateswaran K."/>
        </authorList>
    </citation>
    <scope>NUCLEOTIDE SEQUENCE [LARGE SCALE GENOMIC DNA]</scope>
    <source>
        <strain evidence="3 4">CCFEE 5817</strain>
    </source>
</reference>
<accession>A0ABR0S1G1</accession>
<dbReference type="Proteomes" id="UP001334248">
    <property type="component" value="Unassembled WGS sequence"/>
</dbReference>
<protein>
    <recommendedName>
        <fullName evidence="2">F-box domain-containing protein</fullName>
    </recommendedName>
</protein>
<evidence type="ECO:0000313" key="3">
    <source>
        <dbReference type="EMBL" id="KAK5946722.1"/>
    </source>
</evidence>
<feature type="compositionally biased region" description="Acidic residues" evidence="1">
    <location>
        <begin position="831"/>
        <end position="842"/>
    </location>
</feature>
<evidence type="ECO:0000259" key="2">
    <source>
        <dbReference type="PROSITE" id="PS50181"/>
    </source>
</evidence>
<gene>
    <name evidence="3" type="ORF">PMZ80_000865</name>
</gene>
<dbReference type="InterPro" id="IPR001810">
    <property type="entry name" value="F-box_dom"/>
</dbReference>
<dbReference type="RefSeq" id="XP_064734812.1">
    <property type="nucleotide sequence ID" value="XM_064869315.1"/>
</dbReference>
<dbReference type="GeneID" id="89994314"/>
<dbReference type="PROSITE" id="PS50181">
    <property type="entry name" value="FBOX"/>
    <property type="match status" value="1"/>
</dbReference>
<keyword evidence="4" id="KW-1185">Reference proteome</keyword>
<evidence type="ECO:0000313" key="4">
    <source>
        <dbReference type="Proteomes" id="UP001334248"/>
    </source>
</evidence>
<feature type="region of interest" description="Disordered" evidence="1">
    <location>
        <begin position="1"/>
        <end position="22"/>
    </location>
</feature>
<sequence>MTADSKPAERPPPTDQQSSRTQTLLRRLLQERATEWYGVAEKSRPLQLLDLPFDILQCVVSHVSHTNDLTSLALVHSSLHGLVTPHIYSRFDIVWPEANPTVESRVGVDALTYGLATLVMAHDVFGEAPYQQQGCRSCQHCQDNQPTRTTLQSRNIPTRIRRGNYFAQHTRKFSLGNGPSDWVAEYLITKEGGKMLGTLVALALGRMRNLEAFTWDMPTGVLRDVWLALASLGNRNDGQDCRLEKVWVRWHDNRDAGPPPGSSMHHANLPSLVHGTASSLFHIPPYPTVEFPTFSILPPLKSISVLDIDEVPYAEELSILLERSLDRLQELRVGIALHAQRDVPFRPIEDRSGVPPPFLGNDEPARPGGILGILVGRFCSAFAASRVVSTPAPMAVPLSESHPNLPEDLRSNVPVKDTYHHEEMTSPEINQLGVLLSAQTLQDDSEGMPLVPPGQHGTPVAPAITPQRTTERMFDQAARENQSRKLRLTVLELERIYLSIPVLSRSIDWARLESLTLLGCMNHEQLWKALRKTFTPAPLRNKTPLSKLGSAAARQRSSSTSFNLVDPSDYKLNIRRIHTDTVSKALLTFIKDTLAPDTLEWLFLQETNAYKSTVTIDEIYRSAVRRHRSSLRKLLIDSELKDRPILRDRERERDIVDTSWKRWICHQDLITCITSGKMQLRELSLSIDYKNWHYFLQRLPNATNLRSLHISHIADHPYGRPFDPRDVALQVLDIVALRSEIELCYLGVEKKCFEILEYKSSYLRRASPSPNSFNDNTIGITTHTMVEDDEDEDHDDGGAAHHIGHFAAPEMSDDEGDNWEMGSHTSSGLGETDEEDDDEEADGQNQQRKAFRLREILFYDDKISIFKARHGKL</sequence>
<name>A0ABR0S1G1_9EURO</name>
<comment type="caution">
    <text evidence="3">The sequence shown here is derived from an EMBL/GenBank/DDBJ whole genome shotgun (WGS) entry which is preliminary data.</text>
</comment>
<dbReference type="EMBL" id="JAVHJV010000001">
    <property type="protein sequence ID" value="KAK5946722.1"/>
    <property type="molecule type" value="Genomic_DNA"/>
</dbReference>